<keyword evidence="7" id="KW-1185">Reference proteome</keyword>
<comment type="similarity">
    <text evidence="1">Belongs to the membrane fusion protein (MFP) (TC 8.A.1) family.</text>
</comment>
<evidence type="ECO:0000256" key="2">
    <source>
        <dbReference type="SAM" id="Coils"/>
    </source>
</evidence>
<dbReference type="Pfam" id="PF25975">
    <property type="entry name" value="CzcB_C"/>
    <property type="match status" value="1"/>
</dbReference>
<evidence type="ECO:0000256" key="1">
    <source>
        <dbReference type="ARBA" id="ARBA00009477"/>
    </source>
</evidence>
<dbReference type="InterPro" id="IPR058792">
    <property type="entry name" value="Beta-barrel_RND_2"/>
</dbReference>
<dbReference type="Gene3D" id="2.40.50.100">
    <property type="match status" value="1"/>
</dbReference>
<sequence length="370" mass="39175">MTPRTTLVPLFAILLVLAGCNRTEPGKPSTPAQPGPGLSLLQSDIETVELRDIGSTLHLTGTLIPRQSAQIRAKAGGVIAAQFFREGDTIRAGQVFARLDDTETRLQLAEKQASLDSQKAQLREAEDQLDNNQKLADQGFVSNAALIKARATYESAKAQVAVQQAQLAIAKQALADRLIAAPFSGSVGEVQTQAGSKVSTDGPVFQLINLDIMDLQAEVTPDELSKLSIGQTATVEAAGHTYEAKLVRISPGNLNSDRSVSVFLEVKNPTHALKAGQFAQAALETGQVHKGILVAQGAVREDQGNSIVYVLKNKTLEARKVKTGETTTLQDKGPSQIEIVKGLSPGEQIVGVNLGPLATGVPVTLQTLAR</sequence>
<dbReference type="Proteomes" id="UP001156664">
    <property type="component" value="Unassembled WGS sequence"/>
</dbReference>
<evidence type="ECO:0000313" key="6">
    <source>
        <dbReference type="EMBL" id="GLR25138.1"/>
    </source>
</evidence>
<feature type="domain" description="CzcB-like C-terminal circularly permuted SH3-like" evidence="5">
    <location>
        <begin position="293"/>
        <end position="353"/>
    </location>
</feature>
<dbReference type="PANTHER" id="PTHR30469">
    <property type="entry name" value="MULTIDRUG RESISTANCE PROTEIN MDTA"/>
    <property type="match status" value="1"/>
</dbReference>
<feature type="domain" description="Multidrug resistance protein MdtA-like barrel-sandwich hybrid" evidence="3">
    <location>
        <begin position="68"/>
        <end position="201"/>
    </location>
</feature>
<dbReference type="InterPro" id="IPR058625">
    <property type="entry name" value="MdtA-like_BSH"/>
</dbReference>
<reference evidence="7" key="1">
    <citation type="journal article" date="2019" name="Int. J. Syst. Evol. Microbiol.">
        <title>The Global Catalogue of Microorganisms (GCM) 10K type strain sequencing project: providing services to taxonomists for standard genome sequencing and annotation.</title>
        <authorList>
            <consortium name="The Broad Institute Genomics Platform"/>
            <consortium name="The Broad Institute Genome Sequencing Center for Infectious Disease"/>
            <person name="Wu L."/>
            <person name="Ma J."/>
        </authorList>
    </citation>
    <scope>NUCLEOTIDE SEQUENCE [LARGE SCALE GENOMIC DNA]</scope>
    <source>
        <strain evidence="7">NBRC 105857</strain>
    </source>
</reference>
<dbReference type="RefSeq" id="WP_284279456.1">
    <property type="nucleotide sequence ID" value="NZ_BSOJ01000004.1"/>
</dbReference>
<comment type="caution">
    <text evidence="6">The sequence shown here is derived from an EMBL/GenBank/DDBJ whole genome shotgun (WGS) entry which is preliminary data.</text>
</comment>
<feature type="domain" description="CusB-like beta-barrel" evidence="4">
    <location>
        <begin position="215"/>
        <end position="285"/>
    </location>
</feature>
<dbReference type="Gene3D" id="1.10.287.470">
    <property type="entry name" value="Helix hairpin bin"/>
    <property type="match status" value="1"/>
</dbReference>
<dbReference type="InterPro" id="IPR058649">
    <property type="entry name" value="CzcB_C"/>
</dbReference>
<dbReference type="SUPFAM" id="SSF111369">
    <property type="entry name" value="HlyD-like secretion proteins"/>
    <property type="match status" value="1"/>
</dbReference>
<accession>A0ABQ5YQD5</accession>
<dbReference type="Pfam" id="PF25917">
    <property type="entry name" value="BSH_RND"/>
    <property type="match status" value="1"/>
</dbReference>
<dbReference type="NCBIfam" id="TIGR01730">
    <property type="entry name" value="RND_mfp"/>
    <property type="match status" value="1"/>
</dbReference>
<dbReference type="Gene3D" id="2.40.420.20">
    <property type="match status" value="1"/>
</dbReference>
<evidence type="ECO:0000259" key="3">
    <source>
        <dbReference type="Pfam" id="PF25917"/>
    </source>
</evidence>
<evidence type="ECO:0000259" key="5">
    <source>
        <dbReference type="Pfam" id="PF25975"/>
    </source>
</evidence>
<dbReference type="Gene3D" id="2.40.30.170">
    <property type="match status" value="1"/>
</dbReference>
<evidence type="ECO:0000259" key="4">
    <source>
        <dbReference type="Pfam" id="PF25954"/>
    </source>
</evidence>
<evidence type="ECO:0000313" key="7">
    <source>
        <dbReference type="Proteomes" id="UP001156664"/>
    </source>
</evidence>
<dbReference type="InterPro" id="IPR006143">
    <property type="entry name" value="RND_pump_MFP"/>
</dbReference>
<organism evidence="6 7">
    <name type="scientific">Limnobacter litoralis</name>
    <dbReference type="NCBI Taxonomy" id="481366"/>
    <lineage>
        <taxon>Bacteria</taxon>
        <taxon>Pseudomonadati</taxon>
        <taxon>Pseudomonadota</taxon>
        <taxon>Betaproteobacteria</taxon>
        <taxon>Burkholderiales</taxon>
        <taxon>Burkholderiaceae</taxon>
        <taxon>Limnobacter</taxon>
    </lineage>
</organism>
<dbReference type="Pfam" id="PF25954">
    <property type="entry name" value="Beta-barrel_RND_2"/>
    <property type="match status" value="1"/>
</dbReference>
<dbReference type="PROSITE" id="PS51257">
    <property type="entry name" value="PROKAR_LIPOPROTEIN"/>
    <property type="match status" value="1"/>
</dbReference>
<dbReference type="PANTHER" id="PTHR30469:SF15">
    <property type="entry name" value="HLYD FAMILY OF SECRETION PROTEINS"/>
    <property type="match status" value="1"/>
</dbReference>
<gene>
    <name evidence="6" type="ORF">GCM10007875_02250</name>
</gene>
<name>A0ABQ5YQD5_9BURK</name>
<proteinExistence type="inferred from homology"/>
<protein>
    <submittedName>
        <fullName evidence="6">MexH family multidrug efflux RND transporter periplasmic adaptor subunit</fullName>
    </submittedName>
</protein>
<dbReference type="EMBL" id="BSOJ01000004">
    <property type="protein sequence ID" value="GLR25138.1"/>
    <property type="molecule type" value="Genomic_DNA"/>
</dbReference>
<keyword evidence="2" id="KW-0175">Coiled coil</keyword>
<feature type="coiled-coil region" evidence="2">
    <location>
        <begin position="108"/>
        <end position="173"/>
    </location>
</feature>